<evidence type="ECO:0000313" key="3">
    <source>
        <dbReference type="EMBL" id="UWM56741.1"/>
    </source>
</evidence>
<accession>A0A9E7R773</accession>
<evidence type="ECO:0000256" key="2">
    <source>
        <dbReference type="SAM" id="Phobius"/>
    </source>
</evidence>
<dbReference type="EMBL" id="CP104003">
    <property type="protein sequence ID" value="UWM56741.1"/>
    <property type="molecule type" value="Genomic_DNA"/>
</dbReference>
<keyword evidence="2" id="KW-0812">Transmembrane</keyword>
<evidence type="ECO:0000313" key="4">
    <source>
        <dbReference type="Proteomes" id="UP001057580"/>
    </source>
</evidence>
<dbReference type="InterPro" id="IPR011042">
    <property type="entry name" value="6-blade_b-propeller_TolB-like"/>
</dbReference>
<feature type="region of interest" description="Disordered" evidence="1">
    <location>
        <begin position="425"/>
        <end position="447"/>
    </location>
</feature>
<sequence>MRKQAPRVGTLLLCGCLLVSATAALAFLGGAGVGTASAQADGPNPCVGTMERTPNGSTLVTMQGIKFDGDSFQKRPAMLMSFGPNGEFEYAWNGSARGRWWAYDVDPMANGNLLMTSTEPGITVVQEMDPRANENEWVKRFDGDNGDAPGFHPQNVTDAHDVDLINGDELLIADKGDLHHRLLIYNRTQERVTWQWNFSDHPDLFPESGGGDYRNDWTHVNDVDKIGPGKYMASVRNFDQVIVVDRETKEVTMKLGEDDDYRFMNEQHNPQYLESEDGTPTILVADSLNDRVVEWQRTGEGEWERTWELVGGGLDEPRDADRLPNGNTLVVDRKGHRTMEVTPDGRVVWEVYTPWQPYDAERYALGDDDTAKGPTSADMGTDRSISLTNSAQFSRSEVEACGQAMADFAPKKGLLGSDLFSGEFVEHDGNGTAPDGTDRQTPGGSSGDGAGFGIVSVLGALVVLVAVGSVRYVRREE</sequence>
<proteinExistence type="predicted"/>
<dbReference type="KEGG" id="ssai:N0B31_10690"/>
<dbReference type="RefSeq" id="WP_260643855.1">
    <property type="nucleotide sequence ID" value="NZ_CP104003.1"/>
</dbReference>
<dbReference type="AlphaFoldDB" id="A0A9E7R773"/>
<reference evidence="3" key="1">
    <citation type="submission" date="2022-09" db="EMBL/GenBank/DDBJ databases">
        <title>Diverse halophilic archaea isolated from saline environments.</title>
        <authorList>
            <person name="Cui H.-L."/>
        </authorList>
    </citation>
    <scope>NUCLEOTIDE SEQUENCE</scope>
    <source>
        <strain evidence="3">ZS-35-S2</strain>
    </source>
</reference>
<dbReference type="GeneID" id="74942894"/>
<dbReference type="PANTHER" id="PTHR35340:SF5">
    <property type="entry name" value="ASST-DOMAIN-CONTAINING PROTEIN"/>
    <property type="match status" value="1"/>
</dbReference>
<dbReference type="Pfam" id="PF05935">
    <property type="entry name" value="Arylsulfotrans"/>
    <property type="match status" value="1"/>
</dbReference>
<dbReference type="Gene3D" id="2.120.10.30">
    <property type="entry name" value="TolB, C-terminal domain"/>
    <property type="match status" value="1"/>
</dbReference>
<dbReference type="GO" id="GO:0004062">
    <property type="term" value="F:aryl sulfotransferase activity"/>
    <property type="evidence" value="ECO:0007669"/>
    <property type="project" value="InterPro"/>
</dbReference>
<dbReference type="SUPFAM" id="SSF101898">
    <property type="entry name" value="NHL repeat"/>
    <property type="match status" value="1"/>
</dbReference>
<dbReference type="Proteomes" id="UP001057580">
    <property type="component" value="Chromosome"/>
</dbReference>
<evidence type="ECO:0000256" key="1">
    <source>
        <dbReference type="SAM" id="MobiDB-lite"/>
    </source>
</evidence>
<organism evidence="3 4">
    <name type="scientific">Salinirubellus salinus</name>
    <dbReference type="NCBI Taxonomy" id="1364945"/>
    <lineage>
        <taxon>Archaea</taxon>
        <taxon>Methanobacteriati</taxon>
        <taxon>Methanobacteriota</taxon>
        <taxon>Stenosarchaea group</taxon>
        <taxon>Halobacteria</taxon>
        <taxon>Halobacteriales</taxon>
        <taxon>Natronomonadaceae</taxon>
        <taxon>Salinirubellus</taxon>
    </lineage>
</organism>
<name>A0A9E7R773_9EURY</name>
<protein>
    <submittedName>
        <fullName evidence="3">Arylsulfotransferase family protein</fullName>
    </submittedName>
</protein>
<keyword evidence="4" id="KW-1185">Reference proteome</keyword>
<feature type="transmembrane region" description="Helical" evidence="2">
    <location>
        <begin position="450"/>
        <end position="473"/>
    </location>
</feature>
<dbReference type="PANTHER" id="PTHR35340">
    <property type="entry name" value="PQQ ENZYME REPEAT PROTEIN-RELATED"/>
    <property type="match status" value="1"/>
</dbReference>
<gene>
    <name evidence="3" type="ORF">N0B31_10690</name>
</gene>
<dbReference type="InterPro" id="IPR053143">
    <property type="entry name" value="Arylsulfate_ST"/>
</dbReference>
<keyword evidence="2" id="KW-0472">Membrane</keyword>
<keyword evidence="2" id="KW-1133">Transmembrane helix</keyword>
<dbReference type="InterPro" id="IPR010262">
    <property type="entry name" value="Arylsulfotransferase_bact"/>
</dbReference>